<dbReference type="RefSeq" id="WP_377717160.1">
    <property type="nucleotide sequence ID" value="NZ_JBHSAM010000006.1"/>
</dbReference>
<dbReference type="Proteomes" id="UP001595715">
    <property type="component" value="Unassembled WGS sequence"/>
</dbReference>
<protein>
    <submittedName>
        <fullName evidence="1">Uncharacterized protein</fullName>
    </submittedName>
</protein>
<accession>A0ABV8JWD0</accession>
<comment type="caution">
    <text evidence="1">The sequence shown here is derived from an EMBL/GenBank/DDBJ whole genome shotgun (WGS) entry which is preliminary data.</text>
</comment>
<keyword evidence="2" id="KW-1185">Reference proteome</keyword>
<name>A0ABV8JWD0_9BACL</name>
<gene>
    <name evidence="1" type="ORF">ACFOZ8_02555</name>
</gene>
<evidence type="ECO:0000313" key="2">
    <source>
        <dbReference type="Proteomes" id="UP001595715"/>
    </source>
</evidence>
<proteinExistence type="predicted"/>
<evidence type="ECO:0000313" key="1">
    <source>
        <dbReference type="EMBL" id="MFC4098531.1"/>
    </source>
</evidence>
<organism evidence="1 2">
    <name type="scientific">Paenibacillus xanthanilyticus</name>
    <dbReference type="NCBI Taxonomy" id="1783531"/>
    <lineage>
        <taxon>Bacteria</taxon>
        <taxon>Bacillati</taxon>
        <taxon>Bacillota</taxon>
        <taxon>Bacilli</taxon>
        <taxon>Bacillales</taxon>
        <taxon>Paenibacillaceae</taxon>
        <taxon>Paenibacillus</taxon>
    </lineage>
</organism>
<dbReference type="EMBL" id="JBHSAM010000006">
    <property type="protein sequence ID" value="MFC4098531.1"/>
    <property type="molecule type" value="Genomic_DNA"/>
</dbReference>
<reference evidence="2" key="1">
    <citation type="journal article" date="2019" name="Int. J. Syst. Evol. Microbiol.">
        <title>The Global Catalogue of Microorganisms (GCM) 10K type strain sequencing project: providing services to taxonomists for standard genome sequencing and annotation.</title>
        <authorList>
            <consortium name="The Broad Institute Genomics Platform"/>
            <consortium name="The Broad Institute Genome Sequencing Center for Infectious Disease"/>
            <person name="Wu L."/>
            <person name="Ma J."/>
        </authorList>
    </citation>
    <scope>NUCLEOTIDE SEQUENCE [LARGE SCALE GENOMIC DNA]</scope>
    <source>
        <strain evidence="2">IBRC-M 10987</strain>
    </source>
</reference>
<sequence>MINAIELKNAMTPYAEDELADVESLERFLRSLLVLLQQLRDSHPSFDDLATCVRRCLGTEPASYESQWELVKPPTKEDARGDYEDVERILHFQIADLRKMELAERRHREHFLGTTSRMAHLWNNLDPASYIEGAAAGLAAEYGDEPNCGWAGVARFLELGRVYEA</sequence>